<proteinExistence type="predicted"/>
<gene>
    <name evidence="1" type="ORF">BLNAU_14828</name>
</gene>
<comment type="caution">
    <text evidence="1">The sequence shown here is derived from an EMBL/GenBank/DDBJ whole genome shotgun (WGS) entry which is preliminary data.</text>
</comment>
<keyword evidence="2" id="KW-1185">Reference proteome</keyword>
<organism evidence="1 2">
    <name type="scientific">Blattamonas nauphoetae</name>
    <dbReference type="NCBI Taxonomy" id="2049346"/>
    <lineage>
        <taxon>Eukaryota</taxon>
        <taxon>Metamonada</taxon>
        <taxon>Preaxostyla</taxon>
        <taxon>Oxymonadida</taxon>
        <taxon>Blattamonas</taxon>
    </lineage>
</organism>
<evidence type="ECO:0000313" key="2">
    <source>
        <dbReference type="Proteomes" id="UP001281761"/>
    </source>
</evidence>
<dbReference type="SUPFAM" id="SSF48371">
    <property type="entry name" value="ARM repeat"/>
    <property type="match status" value="1"/>
</dbReference>
<sequence length="626" mass="70743">MMNSDTQIIDSLRKCTPWSLNASSVLTQCISTLQNAQDLAMSSSSLLELNIINVLKMHLMWKQKPDLQVQAIHLLKLICTSSSQNAKAVLKHDSFSEILNKTQFNINQEVSTAIDELMNDVFILLIPTVPTLDEIRSAVEELATLDRLNDFSRLPHLPHIISTLISTILSSPPPQFPSLFDTLFYLVKTFPKMKPLVQDTPNFLSHLQSSLQSLQAGATVSKKGRRDLYHFDESTVYWASACQLLIICERSIDGAFSVQSLLLQMLLSDDRALIHTVGHVLSTAFSDNKAITLFLSQTIKFRSQRAEPAKEVVWAILLEEIEVAKPNLVAARKALDKRCTDPSFSDPNEETQRTTALAAIKTIEICQTLFSYSADNITPYVDGVLFCLEQIRLCQRYISPKLVDSDREWLESTMATLFNSFLPTVKKICSYVTDQKTQEACLNSIRRGKDGENGFVGFLVRLLDEVPVDGKEMILRSLFSSSQHELKFQQHATQKVYKSMLKSVDLVSQRNQGSSLIEMFFCFMATSAKSCPSGLDGGIIPSIFELMKRFESMTPISNHKVQMDCVTLYRALVSMENPHLEEFQNTVEKEYGPEAWTAVKEAVVQYEEELKKRQKKDDKEENSEEM</sequence>
<dbReference type="InterPro" id="IPR016024">
    <property type="entry name" value="ARM-type_fold"/>
</dbReference>
<protein>
    <submittedName>
        <fullName evidence="1">Uncharacterized protein</fullName>
    </submittedName>
</protein>
<name>A0ABQ9XHB3_9EUKA</name>
<dbReference type="EMBL" id="JARBJD010000140">
    <property type="protein sequence ID" value="KAK2950244.1"/>
    <property type="molecule type" value="Genomic_DNA"/>
</dbReference>
<dbReference type="Proteomes" id="UP001281761">
    <property type="component" value="Unassembled WGS sequence"/>
</dbReference>
<evidence type="ECO:0000313" key="1">
    <source>
        <dbReference type="EMBL" id="KAK2950244.1"/>
    </source>
</evidence>
<reference evidence="1 2" key="1">
    <citation type="journal article" date="2022" name="bioRxiv">
        <title>Genomics of Preaxostyla Flagellates Illuminates Evolutionary Transitions and the Path Towards Mitochondrial Loss.</title>
        <authorList>
            <person name="Novak L.V.F."/>
            <person name="Treitli S.C."/>
            <person name="Pyrih J."/>
            <person name="Halakuc P."/>
            <person name="Pipaliya S.V."/>
            <person name="Vacek V."/>
            <person name="Brzon O."/>
            <person name="Soukal P."/>
            <person name="Eme L."/>
            <person name="Dacks J.B."/>
            <person name="Karnkowska A."/>
            <person name="Elias M."/>
            <person name="Hampl V."/>
        </authorList>
    </citation>
    <scope>NUCLEOTIDE SEQUENCE [LARGE SCALE GENOMIC DNA]</scope>
    <source>
        <strain evidence="1">NAU3</strain>
        <tissue evidence="1">Gut</tissue>
    </source>
</reference>
<accession>A0ABQ9XHB3</accession>